<evidence type="ECO:0000313" key="1">
    <source>
        <dbReference type="EMBL" id="KZV20500.1"/>
    </source>
</evidence>
<name>A0A2Z7AGR2_9LAMI</name>
<keyword evidence="2" id="KW-1185">Reference proteome</keyword>
<dbReference type="EMBL" id="KV015631">
    <property type="protein sequence ID" value="KZV20500.1"/>
    <property type="molecule type" value="Genomic_DNA"/>
</dbReference>
<dbReference type="AlphaFoldDB" id="A0A2Z7AGR2"/>
<proteinExistence type="predicted"/>
<sequence>MPYASEMVALRGSDRFVIWYRPVPGCPDLEIVGRSPGLRLWLTLTMYTLCLSQHLAYFRSDISYSSSREPSIRILFPKPSLFIRTQIHRLPSIYAAVWNKVGGAELVSSRFFDWYHFGALGRLVEEVQSSCSVHFLS</sequence>
<dbReference type="Proteomes" id="UP000250235">
    <property type="component" value="Unassembled WGS sequence"/>
</dbReference>
<evidence type="ECO:0000313" key="2">
    <source>
        <dbReference type="Proteomes" id="UP000250235"/>
    </source>
</evidence>
<reference evidence="1 2" key="1">
    <citation type="journal article" date="2015" name="Proc. Natl. Acad. Sci. U.S.A.">
        <title>The resurrection genome of Boea hygrometrica: A blueprint for survival of dehydration.</title>
        <authorList>
            <person name="Xiao L."/>
            <person name="Yang G."/>
            <person name="Zhang L."/>
            <person name="Yang X."/>
            <person name="Zhao S."/>
            <person name="Ji Z."/>
            <person name="Zhou Q."/>
            <person name="Hu M."/>
            <person name="Wang Y."/>
            <person name="Chen M."/>
            <person name="Xu Y."/>
            <person name="Jin H."/>
            <person name="Xiao X."/>
            <person name="Hu G."/>
            <person name="Bao F."/>
            <person name="Hu Y."/>
            <person name="Wan P."/>
            <person name="Li L."/>
            <person name="Deng X."/>
            <person name="Kuang T."/>
            <person name="Xiang C."/>
            <person name="Zhu J.K."/>
            <person name="Oliver M.J."/>
            <person name="He Y."/>
        </authorList>
    </citation>
    <scope>NUCLEOTIDE SEQUENCE [LARGE SCALE GENOMIC DNA]</scope>
    <source>
        <strain evidence="2">cv. XS01</strain>
    </source>
</reference>
<accession>A0A2Z7AGR2</accession>
<protein>
    <submittedName>
        <fullName evidence="1">Uncharacterized protein</fullName>
    </submittedName>
</protein>
<organism evidence="1 2">
    <name type="scientific">Dorcoceras hygrometricum</name>
    <dbReference type="NCBI Taxonomy" id="472368"/>
    <lineage>
        <taxon>Eukaryota</taxon>
        <taxon>Viridiplantae</taxon>
        <taxon>Streptophyta</taxon>
        <taxon>Embryophyta</taxon>
        <taxon>Tracheophyta</taxon>
        <taxon>Spermatophyta</taxon>
        <taxon>Magnoliopsida</taxon>
        <taxon>eudicotyledons</taxon>
        <taxon>Gunneridae</taxon>
        <taxon>Pentapetalae</taxon>
        <taxon>asterids</taxon>
        <taxon>lamiids</taxon>
        <taxon>Lamiales</taxon>
        <taxon>Gesneriaceae</taxon>
        <taxon>Didymocarpoideae</taxon>
        <taxon>Trichosporeae</taxon>
        <taxon>Loxocarpinae</taxon>
        <taxon>Dorcoceras</taxon>
    </lineage>
</organism>
<gene>
    <name evidence="1" type="ORF">F511_38956</name>
</gene>